<dbReference type="InterPro" id="IPR036291">
    <property type="entry name" value="NAD(P)-bd_dom_sf"/>
</dbReference>
<protein>
    <submittedName>
        <fullName evidence="4">Uncharacterized protein</fullName>
    </submittedName>
</protein>
<dbReference type="Pfam" id="PF13561">
    <property type="entry name" value="adh_short_C2"/>
    <property type="match status" value="1"/>
</dbReference>
<dbReference type="AlphaFoldDB" id="A0A3E2HQW3"/>
<evidence type="ECO:0000313" key="4">
    <source>
        <dbReference type="EMBL" id="RFU35749.1"/>
    </source>
</evidence>
<feature type="non-terminal residue" evidence="4">
    <location>
        <position position="1"/>
    </location>
</feature>
<proteinExistence type="inferred from homology"/>
<dbReference type="PROSITE" id="PS00061">
    <property type="entry name" value="ADH_SHORT"/>
    <property type="match status" value="1"/>
</dbReference>
<keyword evidence="5" id="KW-1185">Reference proteome</keyword>
<dbReference type="InterPro" id="IPR002347">
    <property type="entry name" value="SDR_fam"/>
</dbReference>
<dbReference type="GO" id="GO:0016491">
    <property type="term" value="F:oxidoreductase activity"/>
    <property type="evidence" value="ECO:0007669"/>
    <property type="project" value="UniProtKB-KW"/>
</dbReference>
<dbReference type="PANTHER" id="PTHR43618">
    <property type="entry name" value="7-ALPHA-HYDROXYSTEROID DEHYDROGENASE"/>
    <property type="match status" value="1"/>
</dbReference>
<name>A0A3E2HQW3_SCYLI</name>
<dbReference type="OrthoDB" id="294295at2759"/>
<evidence type="ECO:0000256" key="2">
    <source>
        <dbReference type="ARBA" id="ARBA00022857"/>
    </source>
</evidence>
<evidence type="ECO:0000256" key="1">
    <source>
        <dbReference type="ARBA" id="ARBA00006484"/>
    </source>
</evidence>
<dbReference type="FunFam" id="3.40.50.720:FF:000084">
    <property type="entry name" value="Short-chain dehydrogenase reductase"/>
    <property type="match status" value="1"/>
</dbReference>
<dbReference type="PRINTS" id="PR00080">
    <property type="entry name" value="SDRFAMILY"/>
</dbReference>
<dbReference type="STRING" id="5539.A0A3E2HQW3"/>
<comment type="caution">
    <text evidence="4">The sequence shown here is derived from an EMBL/GenBank/DDBJ whole genome shotgun (WGS) entry which is preliminary data.</text>
</comment>
<sequence length="296" mass="30893">MSLKYDTELNDFPSIFSLKGKVAVVTGGSRGLGLHAASGLLQAGCSKVYITSRKAAACDAAVKALNALPNLAPGAHAISVPADSSKFSDVERLVKEVSKTTDHVDILLANAGATWGESFDTHPDSAFAKVMDLNVKSVFNTVRLFAPLLQKNATIEDPSRVIITASVAGLGVGTLGKNATFGYSASKAAVIHLGRNLAMELGPRGVLVNSIAPGFFPSKMASGLIELTGGVERHAAKNPNRRLGKPEDIAGLVVFLCSRASSHINGDCIAVDGGEHWNRGSMVMAEESPSDNKAKL</sequence>
<reference evidence="4 5" key="1">
    <citation type="submission" date="2018-05" db="EMBL/GenBank/DDBJ databases">
        <title>Draft genome sequence of Scytalidium lignicola DSM 105466, a ubiquitous saprotrophic fungus.</title>
        <authorList>
            <person name="Buettner E."/>
            <person name="Gebauer A.M."/>
            <person name="Hofrichter M."/>
            <person name="Liers C."/>
            <person name="Kellner H."/>
        </authorList>
    </citation>
    <scope>NUCLEOTIDE SEQUENCE [LARGE SCALE GENOMIC DNA]</scope>
    <source>
        <strain evidence="4 5">DSM 105466</strain>
    </source>
</reference>
<dbReference type="EMBL" id="NCSJ02000005">
    <property type="protein sequence ID" value="RFU35749.1"/>
    <property type="molecule type" value="Genomic_DNA"/>
</dbReference>
<dbReference type="SUPFAM" id="SSF51735">
    <property type="entry name" value="NAD(P)-binding Rossmann-fold domains"/>
    <property type="match status" value="1"/>
</dbReference>
<dbReference type="InterPro" id="IPR020904">
    <property type="entry name" value="Sc_DH/Rdtase_CS"/>
</dbReference>
<dbReference type="PRINTS" id="PR00081">
    <property type="entry name" value="GDHRDH"/>
</dbReference>
<comment type="similarity">
    <text evidence="1">Belongs to the short-chain dehydrogenases/reductases (SDR) family.</text>
</comment>
<keyword evidence="3" id="KW-0560">Oxidoreductase</keyword>
<feature type="non-terminal residue" evidence="4">
    <location>
        <position position="296"/>
    </location>
</feature>
<dbReference type="InterPro" id="IPR052178">
    <property type="entry name" value="Sec_Metab_Biosynth_SDR"/>
</dbReference>
<gene>
    <name evidence="4" type="ORF">B7463_g601</name>
</gene>
<dbReference type="Gene3D" id="3.40.50.720">
    <property type="entry name" value="NAD(P)-binding Rossmann-like Domain"/>
    <property type="match status" value="1"/>
</dbReference>
<keyword evidence="2" id="KW-0521">NADP</keyword>
<dbReference type="Proteomes" id="UP000258309">
    <property type="component" value="Unassembled WGS sequence"/>
</dbReference>
<evidence type="ECO:0000256" key="3">
    <source>
        <dbReference type="ARBA" id="ARBA00023002"/>
    </source>
</evidence>
<dbReference type="PANTHER" id="PTHR43618:SF12">
    <property type="entry name" value="OXIDOREDUCTASE, SHORT-CHAIN DEHYDROGENASE_REDUCTASE FAMILY (AFU_ORTHOLOGUE AFUA_1G14540)"/>
    <property type="match status" value="1"/>
</dbReference>
<organism evidence="4 5">
    <name type="scientific">Scytalidium lignicola</name>
    <name type="common">Hyphomycete</name>
    <dbReference type="NCBI Taxonomy" id="5539"/>
    <lineage>
        <taxon>Eukaryota</taxon>
        <taxon>Fungi</taxon>
        <taxon>Dikarya</taxon>
        <taxon>Ascomycota</taxon>
        <taxon>Pezizomycotina</taxon>
        <taxon>Leotiomycetes</taxon>
        <taxon>Leotiomycetes incertae sedis</taxon>
        <taxon>Scytalidium</taxon>
    </lineage>
</organism>
<evidence type="ECO:0000313" key="5">
    <source>
        <dbReference type="Proteomes" id="UP000258309"/>
    </source>
</evidence>
<dbReference type="OMA" id="EFHSCDV"/>
<accession>A0A3E2HQW3</accession>
<dbReference type="GO" id="GO:0009688">
    <property type="term" value="P:abscisic acid biosynthetic process"/>
    <property type="evidence" value="ECO:0007669"/>
    <property type="project" value="UniProtKB-ARBA"/>
</dbReference>